<keyword evidence="3" id="KW-1185">Reference proteome</keyword>
<comment type="caution">
    <text evidence="2">The sequence shown here is derived from an EMBL/GenBank/DDBJ whole genome shotgun (WGS) entry which is preliminary data.</text>
</comment>
<dbReference type="OrthoDB" id="5220943at2759"/>
<proteinExistence type="predicted"/>
<dbReference type="AlphaFoldDB" id="A0A8K0WNV8"/>
<dbReference type="EMBL" id="JAGPNK010000011">
    <property type="protein sequence ID" value="KAH7311200.1"/>
    <property type="molecule type" value="Genomic_DNA"/>
</dbReference>
<dbReference type="Proteomes" id="UP000813444">
    <property type="component" value="Unassembled WGS sequence"/>
</dbReference>
<gene>
    <name evidence="2" type="ORF">B0I35DRAFT_411440</name>
</gene>
<protein>
    <submittedName>
        <fullName evidence="2">Uncharacterized protein</fullName>
    </submittedName>
</protein>
<organism evidence="2 3">
    <name type="scientific">Stachybotrys elegans</name>
    <dbReference type="NCBI Taxonomy" id="80388"/>
    <lineage>
        <taxon>Eukaryota</taxon>
        <taxon>Fungi</taxon>
        <taxon>Dikarya</taxon>
        <taxon>Ascomycota</taxon>
        <taxon>Pezizomycotina</taxon>
        <taxon>Sordariomycetes</taxon>
        <taxon>Hypocreomycetidae</taxon>
        <taxon>Hypocreales</taxon>
        <taxon>Stachybotryaceae</taxon>
        <taxon>Stachybotrys</taxon>
    </lineage>
</organism>
<reference evidence="2" key="1">
    <citation type="journal article" date="2021" name="Nat. Commun.">
        <title>Genetic determinants of endophytism in the Arabidopsis root mycobiome.</title>
        <authorList>
            <person name="Mesny F."/>
            <person name="Miyauchi S."/>
            <person name="Thiergart T."/>
            <person name="Pickel B."/>
            <person name="Atanasova L."/>
            <person name="Karlsson M."/>
            <person name="Huettel B."/>
            <person name="Barry K.W."/>
            <person name="Haridas S."/>
            <person name="Chen C."/>
            <person name="Bauer D."/>
            <person name="Andreopoulos W."/>
            <person name="Pangilinan J."/>
            <person name="LaButti K."/>
            <person name="Riley R."/>
            <person name="Lipzen A."/>
            <person name="Clum A."/>
            <person name="Drula E."/>
            <person name="Henrissat B."/>
            <person name="Kohler A."/>
            <person name="Grigoriev I.V."/>
            <person name="Martin F.M."/>
            <person name="Hacquard S."/>
        </authorList>
    </citation>
    <scope>NUCLEOTIDE SEQUENCE</scope>
    <source>
        <strain evidence="2">MPI-CAGE-CH-0235</strain>
    </source>
</reference>
<name>A0A8K0WNV8_9HYPO</name>
<evidence type="ECO:0000256" key="1">
    <source>
        <dbReference type="SAM" id="Coils"/>
    </source>
</evidence>
<accession>A0A8K0WNV8</accession>
<feature type="coiled-coil region" evidence="1">
    <location>
        <begin position="263"/>
        <end position="290"/>
    </location>
</feature>
<keyword evidence="1" id="KW-0175">Coiled coil</keyword>
<evidence type="ECO:0000313" key="3">
    <source>
        <dbReference type="Proteomes" id="UP000813444"/>
    </source>
</evidence>
<evidence type="ECO:0000313" key="2">
    <source>
        <dbReference type="EMBL" id="KAH7311200.1"/>
    </source>
</evidence>
<sequence>MPAQQEILDTLARGGGYWEIWQLIPRLAKEIHLHTPTDQTIKALSEKATGQAWSVVTTLCLISRGAIKSLVQGTVAYDWKSGDQDSAWYRVPSERAGGIYVIGLCREGSGQFLNGPEMGRLVEGIRDYRDGCRIGQASTPHERQLVGWVKTVDGALTTSDGTGEPLFHILAAQNLPIVMVQKVVMRTLTKEQLVMAEQLVMTLADSLVSRSGFNVAEGGGNPSRYQDAWDHAERNVLGNAFVMSNLDNALDDTTDRTTFVKSLTDHARRLGRLEERIQESEALVERLDTLRPFHEVHAELMDRLDETLARQAYIRGRS</sequence>